<name>A0A1L9V8E4_ASPGL</name>
<keyword evidence="3" id="KW-1185">Reference proteome</keyword>
<protein>
    <recommendedName>
        <fullName evidence="4">Aflatoxin regulatory protein domain-containing protein</fullName>
    </recommendedName>
</protein>
<evidence type="ECO:0000313" key="3">
    <source>
        <dbReference type="Proteomes" id="UP000184300"/>
    </source>
</evidence>
<gene>
    <name evidence="2" type="ORF">ASPGLDRAFT_39214</name>
</gene>
<dbReference type="RefSeq" id="XP_022396912.1">
    <property type="nucleotide sequence ID" value="XM_022545041.1"/>
</dbReference>
<evidence type="ECO:0000313" key="2">
    <source>
        <dbReference type="EMBL" id="OJJ80214.1"/>
    </source>
</evidence>
<dbReference type="EMBL" id="KV878912">
    <property type="protein sequence ID" value="OJJ80214.1"/>
    <property type="molecule type" value="Genomic_DNA"/>
</dbReference>
<dbReference type="Proteomes" id="UP000184300">
    <property type="component" value="Unassembled WGS sequence"/>
</dbReference>
<proteinExistence type="predicted"/>
<dbReference type="GeneID" id="34461302"/>
<feature type="region of interest" description="Disordered" evidence="1">
    <location>
        <begin position="30"/>
        <end position="68"/>
    </location>
</feature>
<organism evidence="2 3">
    <name type="scientific">Aspergillus glaucus CBS 516.65</name>
    <dbReference type="NCBI Taxonomy" id="1160497"/>
    <lineage>
        <taxon>Eukaryota</taxon>
        <taxon>Fungi</taxon>
        <taxon>Dikarya</taxon>
        <taxon>Ascomycota</taxon>
        <taxon>Pezizomycotina</taxon>
        <taxon>Eurotiomycetes</taxon>
        <taxon>Eurotiomycetidae</taxon>
        <taxon>Eurotiales</taxon>
        <taxon>Aspergillaceae</taxon>
        <taxon>Aspergillus</taxon>
        <taxon>Aspergillus subgen. Aspergillus</taxon>
    </lineage>
</organism>
<evidence type="ECO:0000256" key="1">
    <source>
        <dbReference type="SAM" id="MobiDB-lite"/>
    </source>
</evidence>
<evidence type="ECO:0008006" key="4">
    <source>
        <dbReference type="Google" id="ProtNLM"/>
    </source>
</evidence>
<reference evidence="3" key="1">
    <citation type="journal article" date="2017" name="Genome Biol.">
        <title>Comparative genomics reveals high biological diversity and specific adaptations in the industrially and medically important fungal genus Aspergillus.</title>
        <authorList>
            <person name="de Vries R.P."/>
            <person name="Riley R."/>
            <person name="Wiebenga A."/>
            <person name="Aguilar-Osorio G."/>
            <person name="Amillis S."/>
            <person name="Uchima C.A."/>
            <person name="Anderluh G."/>
            <person name="Asadollahi M."/>
            <person name="Askin M."/>
            <person name="Barry K."/>
            <person name="Battaglia E."/>
            <person name="Bayram O."/>
            <person name="Benocci T."/>
            <person name="Braus-Stromeyer S.A."/>
            <person name="Caldana C."/>
            <person name="Canovas D."/>
            <person name="Cerqueira G.C."/>
            <person name="Chen F."/>
            <person name="Chen W."/>
            <person name="Choi C."/>
            <person name="Clum A."/>
            <person name="Dos Santos R.A."/>
            <person name="Damasio A.R."/>
            <person name="Diallinas G."/>
            <person name="Emri T."/>
            <person name="Fekete E."/>
            <person name="Flipphi M."/>
            <person name="Freyberg S."/>
            <person name="Gallo A."/>
            <person name="Gournas C."/>
            <person name="Habgood R."/>
            <person name="Hainaut M."/>
            <person name="Harispe M.L."/>
            <person name="Henrissat B."/>
            <person name="Hilden K.S."/>
            <person name="Hope R."/>
            <person name="Hossain A."/>
            <person name="Karabika E."/>
            <person name="Karaffa L."/>
            <person name="Karanyi Z."/>
            <person name="Krasevec N."/>
            <person name="Kuo A."/>
            <person name="Kusch H."/>
            <person name="LaButti K."/>
            <person name="Lagendijk E.L."/>
            <person name="Lapidus A."/>
            <person name="Levasseur A."/>
            <person name="Lindquist E."/>
            <person name="Lipzen A."/>
            <person name="Logrieco A.F."/>
            <person name="MacCabe A."/>
            <person name="Maekelae M.R."/>
            <person name="Malavazi I."/>
            <person name="Melin P."/>
            <person name="Meyer V."/>
            <person name="Mielnichuk N."/>
            <person name="Miskei M."/>
            <person name="Molnar A.P."/>
            <person name="Mule G."/>
            <person name="Ngan C.Y."/>
            <person name="Orejas M."/>
            <person name="Orosz E."/>
            <person name="Ouedraogo J.P."/>
            <person name="Overkamp K.M."/>
            <person name="Park H.-S."/>
            <person name="Perrone G."/>
            <person name="Piumi F."/>
            <person name="Punt P.J."/>
            <person name="Ram A.F."/>
            <person name="Ramon A."/>
            <person name="Rauscher S."/>
            <person name="Record E."/>
            <person name="Riano-Pachon D.M."/>
            <person name="Robert V."/>
            <person name="Roehrig J."/>
            <person name="Ruller R."/>
            <person name="Salamov A."/>
            <person name="Salih N.S."/>
            <person name="Samson R.A."/>
            <person name="Sandor E."/>
            <person name="Sanguinetti M."/>
            <person name="Schuetze T."/>
            <person name="Sepcic K."/>
            <person name="Shelest E."/>
            <person name="Sherlock G."/>
            <person name="Sophianopoulou V."/>
            <person name="Squina F.M."/>
            <person name="Sun H."/>
            <person name="Susca A."/>
            <person name="Todd R.B."/>
            <person name="Tsang A."/>
            <person name="Unkles S.E."/>
            <person name="van de Wiele N."/>
            <person name="van Rossen-Uffink D."/>
            <person name="Oliveira J.V."/>
            <person name="Vesth T.C."/>
            <person name="Visser J."/>
            <person name="Yu J.-H."/>
            <person name="Zhou M."/>
            <person name="Andersen M.R."/>
            <person name="Archer D.B."/>
            <person name="Baker S.E."/>
            <person name="Benoit I."/>
            <person name="Brakhage A.A."/>
            <person name="Braus G.H."/>
            <person name="Fischer R."/>
            <person name="Frisvad J.C."/>
            <person name="Goldman G.H."/>
            <person name="Houbraken J."/>
            <person name="Oakley B."/>
            <person name="Pocsi I."/>
            <person name="Scazzocchio C."/>
            <person name="Seiboth B."/>
            <person name="vanKuyk P.A."/>
            <person name="Wortman J."/>
            <person name="Dyer P.S."/>
            <person name="Grigoriev I.V."/>
        </authorList>
    </citation>
    <scope>NUCLEOTIDE SEQUENCE [LARGE SCALE GENOMIC DNA]</scope>
    <source>
        <strain evidence="3">CBS 516.65</strain>
    </source>
</reference>
<dbReference type="STRING" id="1160497.A0A1L9V8E4"/>
<accession>A0A1L9V8E4</accession>
<dbReference type="OrthoDB" id="4330117at2759"/>
<dbReference type="VEuPathDB" id="FungiDB:ASPGLDRAFT_39214"/>
<dbReference type="AlphaFoldDB" id="A0A1L9V8E4"/>
<sequence length="256" mass="28362">MANYTSGPLPNMLPDYVLINDTADFWLQSHRNGESESGSSSRGRIGEGPLSDGSVEGPQFPSTTSSSISPPWPVSVVLCPGDSTNIDWDRCENASVSFSKLLEKCSELDRSADMLQEQDHHHHHHHHHHQRTTITHHHLPPILCAIDALCELCAAFIDEHPAPCRKASLDPALLALVIAANFKILQVCSLLVSISVSEAQTPHVQLLLKRIDFNLMQTKIALAFMKEQEMTSPSVFQTELDQAARIHRQILVMTRG</sequence>